<evidence type="ECO:0000313" key="1">
    <source>
        <dbReference type="EMBL" id="KGN00963.1"/>
    </source>
</evidence>
<evidence type="ECO:0000313" key="2">
    <source>
        <dbReference type="Proteomes" id="UP000030016"/>
    </source>
</evidence>
<protein>
    <submittedName>
        <fullName evidence="1">Uncharacterized protein</fullName>
    </submittedName>
</protein>
<dbReference type="AlphaFoldDB" id="A0AA88ZMQ3"/>
<gene>
    <name evidence="1" type="ORF">Z969_08905</name>
</gene>
<sequence length="192" mass="23239">MFLICISENAKDELQNKNINELDKIYKSLERLSNGLWKNGTRVKKLHAVNKNKCIYEARVDKARRMLFSIKSDDMSYENIEKSIIYIHNICVEHDDVIFKAKNILGNDYSENDYILEVENKINMKQLLVEEKTYKNQYEVYFYIDENKFHILTEDDYLRFFNKKNDTKKDIINFQLKLTKEQEKILKNHYHY</sequence>
<dbReference type="RefSeq" id="WP_039250497.1">
    <property type="nucleotide sequence ID" value="NZ_JDRX01000025.1"/>
</dbReference>
<name>A0AA88ZMQ3_CLONO</name>
<organism evidence="1 2">
    <name type="scientific">Clostridium novyi A str. 4570</name>
    <dbReference type="NCBI Taxonomy" id="1444290"/>
    <lineage>
        <taxon>Bacteria</taxon>
        <taxon>Bacillati</taxon>
        <taxon>Bacillota</taxon>
        <taxon>Clostridia</taxon>
        <taxon>Eubacteriales</taxon>
        <taxon>Clostridiaceae</taxon>
        <taxon>Clostridium</taxon>
    </lineage>
</organism>
<proteinExistence type="predicted"/>
<accession>A0AA88ZMQ3</accession>
<reference evidence="1 2" key="1">
    <citation type="submission" date="2014-01" db="EMBL/GenBank/DDBJ databases">
        <title>Plasmidome dynamics in the species complex Clostridium novyi sensu lato converts strains of independent lineages into distinctly different pathogens.</title>
        <authorList>
            <person name="Skarin H."/>
            <person name="Segerman B."/>
        </authorList>
    </citation>
    <scope>NUCLEOTIDE SEQUENCE [LARGE SCALE GENOMIC DNA]</scope>
    <source>
        <strain evidence="1 2">4570</strain>
    </source>
</reference>
<comment type="caution">
    <text evidence="1">The sequence shown here is derived from an EMBL/GenBank/DDBJ whole genome shotgun (WGS) entry which is preliminary data.</text>
</comment>
<dbReference type="EMBL" id="JDRX01000025">
    <property type="protein sequence ID" value="KGN00963.1"/>
    <property type="molecule type" value="Genomic_DNA"/>
</dbReference>
<dbReference type="Proteomes" id="UP000030016">
    <property type="component" value="Unassembled WGS sequence"/>
</dbReference>